<proteinExistence type="predicted"/>
<feature type="region of interest" description="Disordered" evidence="1">
    <location>
        <begin position="207"/>
        <end position="226"/>
    </location>
</feature>
<protein>
    <submittedName>
        <fullName evidence="2">Uncharacterized protein</fullName>
    </submittedName>
</protein>
<feature type="compositionally biased region" description="Low complexity" evidence="1">
    <location>
        <begin position="117"/>
        <end position="134"/>
    </location>
</feature>
<feature type="compositionally biased region" description="Basic and acidic residues" evidence="1">
    <location>
        <begin position="207"/>
        <end position="223"/>
    </location>
</feature>
<name>A0AAN7CWY1_9PEZI</name>
<gene>
    <name evidence="2" type="ORF">C7999DRAFT_12325</name>
</gene>
<feature type="compositionally biased region" description="Acidic residues" evidence="1">
    <location>
        <begin position="135"/>
        <end position="146"/>
    </location>
</feature>
<dbReference type="AlphaFoldDB" id="A0AAN7CWY1"/>
<feature type="non-terminal residue" evidence="2">
    <location>
        <position position="1"/>
    </location>
</feature>
<sequence>TDTAAIHILSGLLSDGASTTTAHQHPHHLPKQSLKQKPALIPPPSQIALLATLIVHPSFTSRPSEKSNLHAASYALSYLRGLLSTVGAVNANFRAAFEFGNAKSGTIAHRRFHKHSSNAATNTNTNTTSTYPSSNDDDDNDDDESDAALTGPFARSQLLFRRAPDFWAVLGWCFRCAAEHPHARWPHWRLWLNLAVAVLEADLDERLERDSETGTSRASRDCDNSASPYPALDGSLVAGYLGQLVRERRNGLREVMRALFAFSDGEVNGASDRALFTEVFERETAVGRGAQSKRKREEGAAVDLENDQFGDYLDVEAEFDFFEDGEEQEEEGEGGGGGGGGGGKMPTPPAAPSGRKRSGGKPKGEKPPSFVLTDAIAETVSFRLRIFRLLSAVCYYLPTAFVSVGKLYETFTNHVRALPLPMFRLFVESHPSHLPEFVQVSLLRMVAEELLPPRRPDPADVDPDNATAAGSNGVTALVMRECFLPFAADRVTAEDNAKLSIVLESLLWFVYVQIGIDYSPELHRAVEKGIKAREDRIKKSVRGKTNPGLADKAARESLARSARNLKTLVDVIAISGR</sequence>
<accession>A0AAN7CWY1</accession>
<dbReference type="Proteomes" id="UP001303647">
    <property type="component" value="Unassembled WGS sequence"/>
</dbReference>
<comment type="caution">
    <text evidence="2">The sequence shown here is derived from an EMBL/GenBank/DDBJ whole genome shotgun (WGS) entry which is preliminary data.</text>
</comment>
<organism evidence="2 3">
    <name type="scientific">Corynascus novoguineensis</name>
    <dbReference type="NCBI Taxonomy" id="1126955"/>
    <lineage>
        <taxon>Eukaryota</taxon>
        <taxon>Fungi</taxon>
        <taxon>Dikarya</taxon>
        <taxon>Ascomycota</taxon>
        <taxon>Pezizomycotina</taxon>
        <taxon>Sordariomycetes</taxon>
        <taxon>Sordariomycetidae</taxon>
        <taxon>Sordariales</taxon>
        <taxon>Chaetomiaceae</taxon>
        <taxon>Corynascus</taxon>
    </lineage>
</organism>
<feature type="compositionally biased region" description="Gly residues" evidence="1">
    <location>
        <begin position="334"/>
        <end position="344"/>
    </location>
</feature>
<reference evidence="2" key="1">
    <citation type="journal article" date="2023" name="Mol. Phylogenet. Evol.">
        <title>Genome-scale phylogeny and comparative genomics of the fungal order Sordariales.</title>
        <authorList>
            <person name="Hensen N."/>
            <person name="Bonometti L."/>
            <person name="Westerberg I."/>
            <person name="Brannstrom I.O."/>
            <person name="Guillou S."/>
            <person name="Cros-Aarteil S."/>
            <person name="Calhoun S."/>
            <person name="Haridas S."/>
            <person name="Kuo A."/>
            <person name="Mondo S."/>
            <person name="Pangilinan J."/>
            <person name="Riley R."/>
            <person name="LaButti K."/>
            <person name="Andreopoulos B."/>
            <person name="Lipzen A."/>
            <person name="Chen C."/>
            <person name="Yan M."/>
            <person name="Daum C."/>
            <person name="Ng V."/>
            <person name="Clum A."/>
            <person name="Steindorff A."/>
            <person name="Ohm R.A."/>
            <person name="Martin F."/>
            <person name="Silar P."/>
            <person name="Natvig D.O."/>
            <person name="Lalanne C."/>
            <person name="Gautier V."/>
            <person name="Ament-Velasquez S.L."/>
            <person name="Kruys A."/>
            <person name="Hutchinson M.I."/>
            <person name="Powell A.J."/>
            <person name="Barry K."/>
            <person name="Miller A.N."/>
            <person name="Grigoriev I.V."/>
            <person name="Debuchy R."/>
            <person name="Gladieux P."/>
            <person name="Hiltunen Thoren M."/>
            <person name="Johannesson H."/>
        </authorList>
    </citation>
    <scope>NUCLEOTIDE SEQUENCE</scope>
    <source>
        <strain evidence="2">CBS 359.72</strain>
    </source>
</reference>
<evidence type="ECO:0000256" key="1">
    <source>
        <dbReference type="SAM" id="MobiDB-lite"/>
    </source>
</evidence>
<evidence type="ECO:0000313" key="2">
    <source>
        <dbReference type="EMBL" id="KAK4249913.1"/>
    </source>
</evidence>
<feature type="region of interest" description="Disordered" evidence="1">
    <location>
        <begin position="325"/>
        <end position="369"/>
    </location>
</feature>
<reference evidence="2" key="2">
    <citation type="submission" date="2023-05" db="EMBL/GenBank/DDBJ databases">
        <authorList>
            <consortium name="Lawrence Berkeley National Laboratory"/>
            <person name="Steindorff A."/>
            <person name="Hensen N."/>
            <person name="Bonometti L."/>
            <person name="Westerberg I."/>
            <person name="Brannstrom I.O."/>
            <person name="Guillou S."/>
            <person name="Cros-Aarteil S."/>
            <person name="Calhoun S."/>
            <person name="Haridas S."/>
            <person name="Kuo A."/>
            <person name="Mondo S."/>
            <person name="Pangilinan J."/>
            <person name="Riley R."/>
            <person name="Labutti K."/>
            <person name="Andreopoulos B."/>
            <person name="Lipzen A."/>
            <person name="Chen C."/>
            <person name="Yanf M."/>
            <person name="Daum C."/>
            <person name="Ng V."/>
            <person name="Clum A."/>
            <person name="Ohm R."/>
            <person name="Martin F."/>
            <person name="Silar P."/>
            <person name="Natvig D."/>
            <person name="Lalanne C."/>
            <person name="Gautier V."/>
            <person name="Ament-Velasquez S.L."/>
            <person name="Kruys A."/>
            <person name="Hutchinson M.I."/>
            <person name="Powell A.J."/>
            <person name="Barry K."/>
            <person name="Miller A.N."/>
            <person name="Grigoriev I.V."/>
            <person name="Debuchy R."/>
            <person name="Gladieux P."/>
            <person name="Thoren M.H."/>
            <person name="Johannesson H."/>
        </authorList>
    </citation>
    <scope>NUCLEOTIDE SEQUENCE</scope>
    <source>
        <strain evidence="2">CBS 359.72</strain>
    </source>
</reference>
<feature type="region of interest" description="Disordered" evidence="1">
    <location>
        <begin position="113"/>
        <end position="148"/>
    </location>
</feature>
<keyword evidence="3" id="KW-1185">Reference proteome</keyword>
<evidence type="ECO:0000313" key="3">
    <source>
        <dbReference type="Proteomes" id="UP001303647"/>
    </source>
</evidence>
<dbReference type="EMBL" id="MU857618">
    <property type="protein sequence ID" value="KAK4249913.1"/>
    <property type="molecule type" value="Genomic_DNA"/>
</dbReference>